<protein>
    <submittedName>
        <fullName evidence="1">Uncharacterized protein</fullName>
    </submittedName>
</protein>
<gene>
    <name evidence="1" type="ORF">THAOC_25364</name>
</gene>
<organism evidence="1 2">
    <name type="scientific">Thalassiosira oceanica</name>
    <name type="common">Marine diatom</name>
    <dbReference type="NCBI Taxonomy" id="159749"/>
    <lineage>
        <taxon>Eukaryota</taxon>
        <taxon>Sar</taxon>
        <taxon>Stramenopiles</taxon>
        <taxon>Ochrophyta</taxon>
        <taxon>Bacillariophyta</taxon>
        <taxon>Coscinodiscophyceae</taxon>
        <taxon>Thalassiosirophycidae</taxon>
        <taxon>Thalassiosirales</taxon>
        <taxon>Thalassiosiraceae</taxon>
        <taxon>Thalassiosira</taxon>
    </lineage>
</organism>
<comment type="caution">
    <text evidence="1">The sequence shown here is derived from an EMBL/GenBank/DDBJ whole genome shotgun (WGS) entry which is preliminary data.</text>
</comment>
<proteinExistence type="predicted"/>
<sequence>MDEVWVHQCRDDAEFSAVGMYASDAEALAWGNAHTNKLYVHLNKSEAIHSFIRNYNVTVAAFKWKHRPDALEHLLDWILLTGDFGSENQAKGEEGPGSERK</sequence>
<dbReference type="Proteomes" id="UP000266841">
    <property type="component" value="Unassembled WGS sequence"/>
</dbReference>
<evidence type="ECO:0000313" key="1">
    <source>
        <dbReference type="EMBL" id="EJK54962.1"/>
    </source>
</evidence>
<reference evidence="1 2" key="1">
    <citation type="journal article" date="2012" name="Genome Biol.">
        <title>Genome and low-iron response of an oceanic diatom adapted to chronic iron limitation.</title>
        <authorList>
            <person name="Lommer M."/>
            <person name="Specht M."/>
            <person name="Roy A.S."/>
            <person name="Kraemer L."/>
            <person name="Andreson R."/>
            <person name="Gutowska M.A."/>
            <person name="Wolf J."/>
            <person name="Bergner S.V."/>
            <person name="Schilhabel M.B."/>
            <person name="Klostermeier U.C."/>
            <person name="Beiko R.G."/>
            <person name="Rosenstiel P."/>
            <person name="Hippler M."/>
            <person name="Laroche J."/>
        </authorList>
    </citation>
    <scope>NUCLEOTIDE SEQUENCE [LARGE SCALE GENOMIC DNA]</scope>
    <source>
        <strain evidence="1 2">CCMP1005</strain>
    </source>
</reference>
<dbReference type="AlphaFoldDB" id="K0S809"/>
<accession>K0S809</accession>
<dbReference type="EMBL" id="AGNL01034965">
    <property type="protein sequence ID" value="EJK54962.1"/>
    <property type="molecule type" value="Genomic_DNA"/>
</dbReference>
<evidence type="ECO:0000313" key="2">
    <source>
        <dbReference type="Proteomes" id="UP000266841"/>
    </source>
</evidence>
<name>K0S809_THAOC</name>
<keyword evidence="2" id="KW-1185">Reference proteome</keyword>